<dbReference type="PANTHER" id="PTHR31021:SF1">
    <property type="entry name" value="CHROMOSOME UNDETERMINED SCAFFOLD_56, WHOLE GENOME SHOTGUN SEQUENCE"/>
    <property type="match status" value="1"/>
</dbReference>
<evidence type="ECO:0000256" key="3">
    <source>
        <dbReference type="ARBA" id="ARBA00022729"/>
    </source>
</evidence>
<reference evidence="7 8" key="1">
    <citation type="journal article" date="2021" name="Elife">
        <title>Chloroplast acquisition without the gene transfer in kleptoplastic sea slugs, Plakobranchus ocellatus.</title>
        <authorList>
            <person name="Maeda T."/>
            <person name="Takahashi S."/>
            <person name="Yoshida T."/>
            <person name="Shimamura S."/>
            <person name="Takaki Y."/>
            <person name="Nagai Y."/>
            <person name="Toyoda A."/>
            <person name="Suzuki Y."/>
            <person name="Arimoto A."/>
            <person name="Ishii H."/>
            <person name="Satoh N."/>
            <person name="Nishiyama T."/>
            <person name="Hasebe M."/>
            <person name="Maruyama T."/>
            <person name="Minagawa J."/>
            <person name="Obokata J."/>
            <person name="Shigenobu S."/>
        </authorList>
    </citation>
    <scope>NUCLEOTIDE SEQUENCE [LARGE SCALE GENOMIC DNA]</scope>
</reference>
<feature type="non-terminal residue" evidence="7">
    <location>
        <position position="1"/>
    </location>
</feature>
<evidence type="ECO:0000259" key="6">
    <source>
        <dbReference type="SMART" id="SM01352"/>
    </source>
</evidence>
<keyword evidence="4" id="KW-0472">Membrane</keyword>
<evidence type="ECO:0000313" key="8">
    <source>
        <dbReference type="Proteomes" id="UP000762676"/>
    </source>
</evidence>
<dbReference type="EMBL" id="BMAT01008308">
    <property type="protein sequence ID" value="GFR81975.1"/>
    <property type="molecule type" value="Genomic_DNA"/>
</dbReference>
<evidence type="ECO:0000256" key="4">
    <source>
        <dbReference type="ARBA" id="ARBA00023136"/>
    </source>
</evidence>
<comment type="subcellular location">
    <subcellularLocation>
        <location evidence="1">Membrane</location>
        <topology evidence="1">Single-pass membrane protein</topology>
    </subcellularLocation>
</comment>
<dbReference type="InterPro" id="IPR029405">
    <property type="entry name" value="APCDD1_dom"/>
</dbReference>
<dbReference type="GO" id="GO:0017147">
    <property type="term" value="F:Wnt-protein binding"/>
    <property type="evidence" value="ECO:0007669"/>
    <property type="project" value="InterPro"/>
</dbReference>
<evidence type="ECO:0000256" key="2">
    <source>
        <dbReference type="ARBA" id="ARBA00022692"/>
    </source>
</evidence>
<organism evidence="7 8">
    <name type="scientific">Elysia marginata</name>
    <dbReference type="NCBI Taxonomy" id="1093978"/>
    <lineage>
        <taxon>Eukaryota</taxon>
        <taxon>Metazoa</taxon>
        <taxon>Spiralia</taxon>
        <taxon>Lophotrochozoa</taxon>
        <taxon>Mollusca</taxon>
        <taxon>Gastropoda</taxon>
        <taxon>Heterobranchia</taxon>
        <taxon>Euthyneura</taxon>
        <taxon>Panpulmonata</taxon>
        <taxon>Sacoglossa</taxon>
        <taxon>Placobranchoidea</taxon>
        <taxon>Plakobranchidae</taxon>
        <taxon>Elysia</taxon>
    </lineage>
</organism>
<accession>A0AAV4GAB5</accession>
<gene>
    <name evidence="7" type="ORF">ElyMa_004084900</name>
</gene>
<dbReference type="GO" id="GO:0030178">
    <property type="term" value="P:negative regulation of Wnt signaling pathway"/>
    <property type="evidence" value="ECO:0007669"/>
    <property type="project" value="InterPro"/>
</dbReference>
<dbReference type="PANTHER" id="PTHR31021">
    <property type="entry name" value="ADENOMATOSIS POLYPOSIS COLI DOWN-REGULATED 1"/>
    <property type="match status" value="1"/>
</dbReference>
<evidence type="ECO:0000256" key="5">
    <source>
        <dbReference type="ARBA" id="ARBA00023180"/>
    </source>
</evidence>
<keyword evidence="3" id="KW-0732">Signal</keyword>
<feature type="domain" description="APCDD1" evidence="6">
    <location>
        <begin position="423"/>
        <end position="649"/>
    </location>
</feature>
<dbReference type="GO" id="GO:0005886">
    <property type="term" value="C:plasma membrane"/>
    <property type="evidence" value="ECO:0007669"/>
    <property type="project" value="InterPro"/>
</dbReference>
<protein>
    <submittedName>
        <fullName evidence="7">Adenomatosis polyposis coli down-regulated 1</fullName>
    </submittedName>
</protein>
<dbReference type="AlphaFoldDB" id="A0AAV4GAB5"/>
<comment type="caution">
    <text evidence="7">The sequence shown here is derived from an EMBL/GenBank/DDBJ whole genome shotgun (WGS) entry which is preliminary data.</text>
</comment>
<dbReference type="SMART" id="SM01352">
    <property type="entry name" value="APCDDC"/>
    <property type="match status" value="2"/>
</dbReference>
<dbReference type="Proteomes" id="UP000762676">
    <property type="component" value="Unassembled WGS sequence"/>
</dbReference>
<keyword evidence="8" id="KW-1185">Reference proteome</keyword>
<keyword evidence="2" id="KW-0812">Transmembrane</keyword>
<keyword evidence="5" id="KW-0325">Glycoprotein</keyword>
<evidence type="ECO:0000256" key="1">
    <source>
        <dbReference type="ARBA" id="ARBA00004167"/>
    </source>
</evidence>
<sequence>VAILSIFFSQIDRSSEGRSRGSREAGSRARLIEFVTRSLLSLYWYIVYCVLARPFLASLVRCPAATATQQGSMPHFVYQEDWSEKTCGQVLDKVRHSQLDIPMPPDITGEWVSHRCEIRSGPEYVIRHLKVSQDQKFESIVYLYSDPDCHHPMYAVHTLGSHVLKQASWTVRGGTEAKYEIYSSYLIPYTHNATASVSHRLAGTGCYGLLTSRQMVPYRKYLIYSIDPEKPELVNKKNKVQNNQIKDNGYLCFQALNFTLNELLLVMLEVKHRRQHRHHHRQPHHYNKHHHISHIPGSRRGQNYNQHHRLHQRNHRDHLMQTEVTRDKEHLLNGQTEDVMESSPKETLQLKENQNSTKSNVAFVRDEDNVGANDGKSSWPWPELVSRELLLGAVHSRPQEKLSHTPSSFQAALKDARTPGCGVCSRIASSSLQYPPRLSIRAGTLLSLEGEWVSTRCESRQYGMFLTRRLHFLSDGSSWQGQYDYYHDALCKHPSFSLNAKGSYSGGSDSKLIPRAKDYSFRVTRLKVTPHDERTAESMNHYSGNGCGKAHAWKAGKEQDVTWTGGCVTLGIRLPNMERDIMRMDVMHRKLLLYVGQRLVDRKPGTAYQMERPTAFQEPLVKCDQHDLDMSINTAPGGHGWAGGIALPLAAGSSMDGDGKPYFYPAAGECCRNNVSLVFASLLIWTIYFFRSEHVLLV</sequence>
<feature type="domain" description="APCDD1" evidence="6">
    <location>
        <begin position="86"/>
        <end position="334"/>
    </location>
</feature>
<evidence type="ECO:0000313" key="7">
    <source>
        <dbReference type="EMBL" id="GFR81975.1"/>
    </source>
</evidence>
<dbReference type="Pfam" id="PF14921">
    <property type="entry name" value="APCDDC"/>
    <property type="match status" value="3"/>
</dbReference>
<dbReference type="InterPro" id="IPR042425">
    <property type="entry name" value="APCDD1"/>
</dbReference>
<name>A0AAV4GAB5_9GAST</name>
<proteinExistence type="predicted"/>